<evidence type="ECO:0000256" key="4">
    <source>
        <dbReference type="ARBA" id="ARBA00023002"/>
    </source>
</evidence>
<evidence type="ECO:0000256" key="8">
    <source>
        <dbReference type="RuleBase" id="RU000461"/>
    </source>
</evidence>
<dbReference type="PhylomeDB" id="A7RG47"/>
<organism evidence="9 10">
    <name type="scientific">Nematostella vectensis</name>
    <name type="common">Starlet sea anemone</name>
    <dbReference type="NCBI Taxonomy" id="45351"/>
    <lineage>
        <taxon>Eukaryota</taxon>
        <taxon>Metazoa</taxon>
        <taxon>Cnidaria</taxon>
        <taxon>Anthozoa</taxon>
        <taxon>Hexacorallia</taxon>
        <taxon>Actiniaria</taxon>
        <taxon>Edwardsiidae</taxon>
        <taxon>Nematostella</taxon>
    </lineage>
</organism>
<dbReference type="PROSITE" id="PS00086">
    <property type="entry name" value="CYTOCHROME_P450"/>
    <property type="match status" value="1"/>
</dbReference>
<dbReference type="GO" id="GO:0042178">
    <property type="term" value="P:xenobiotic catabolic process"/>
    <property type="evidence" value="ECO:0000318"/>
    <property type="project" value="GO_Central"/>
</dbReference>
<evidence type="ECO:0000256" key="7">
    <source>
        <dbReference type="PIRSR" id="PIRSR602401-1"/>
    </source>
</evidence>
<feature type="binding site" description="axial binding residue" evidence="7">
    <location>
        <position position="441"/>
    </location>
    <ligand>
        <name>heme</name>
        <dbReference type="ChEBI" id="CHEBI:30413"/>
    </ligand>
    <ligandPart>
        <name>Fe</name>
        <dbReference type="ChEBI" id="CHEBI:18248"/>
    </ligandPart>
</feature>
<feature type="non-terminal residue" evidence="9">
    <location>
        <position position="443"/>
    </location>
</feature>
<dbReference type="GO" id="GO:0005739">
    <property type="term" value="C:mitochondrion"/>
    <property type="evidence" value="ECO:0000318"/>
    <property type="project" value="GO_Central"/>
</dbReference>
<dbReference type="GO" id="GO:0009404">
    <property type="term" value="P:toxin metabolic process"/>
    <property type="evidence" value="ECO:0000318"/>
    <property type="project" value="GO_Central"/>
</dbReference>
<dbReference type="InterPro" id="IPR001128">
    <property type="entry name" value="Cyt_P450"/>
</dbReference>
<dbReference type="GO" id="GO:0008210">
    <property type="term" value="P:estrogen metabolic process"/>
    <property type="evidence" value="ECO:0000318"/>
    <property type="project" value="GO_Central"/>
</dbReference>
<name>A7RG47_NEMVE</name>
<dbReference type="HOGENOM" id="CLU_001570_22_0_1"/>
<dbReference type="SUPFAM" id="SSF48264">
    <property type="entry name" value="Cytochrome P450"/>
    <property type="match status" value="1"/>
</dbReference>
<dbReference type="GO" id="GO:0006706">
    <property type="term" value="P:steroid catabolic process"/>
    <property type="evidence" value="ECO:0000318"/>
    <property type="project" value="GO_Central"/>
</dbReference>
<accession>A7RG47</accession>
<dbReference type="InterPro" id="IPR036396">
    <property type="entry name" value="Cyt_P450_sf"/>
</dbReference>
<dbReference type="PRINTS" id="PR00385">
    <property type="entry name" value="P450"/>
</dbReference>
<proteinExistence type="inferred from homology"/>
<dbReference type="Gene3D" id="1.10.630.10">
    <property type="entry name" value="Cytochrome P450"/>
    <property type="match status" value="1"/>
</dbReference>
<keyword evidence="2 7" id="KW-0349">Heme</keyword>
<dbReference type="GO" id="GO:0020037">
    <property type="term" value="F:heme binding"/>
    <property type="evidence" value="ECO:0007669"/>
    <property type="project" value="InterPro"/>
</dbReference>
<dbReference type="InterPro" id="IPR002401">
    <property type="entry name" value="Cyt_P450_E_grp-I"/>
</dbReference>
<evidence type="ECO:0000313" key="9">
    <source>
        <dbReference type="EMBL" id="EDO49357.1"/>
    </source>
</evidence>
<gene>
    <name evidence="9" type="ORF">NEMVEDRAFT_v1g80762</name>
</gene>
<dbReference type="STRING" id="45351.A7RG47"/>
<dbReference type="eggNOG" id="KOG0156">
    <property type="taxonomic scope" value="Eukaryota"/>
</dbReference>
<dbReference type="OMA" id="ERILWYE"/>
<dbReference type="GO" id="GO:0005506">
    <property type="term" value="F:iron ion binding"/>
    <property type="evidence" value="ECO:0007669"/>
    <property type="project" value="InterPro"/>
</dbReference>
<protein>
    <submittedName>
        <fullName evidence="9">Uncharacterized protein</fullName>
    </submittedName>
</protein>
<evidence type="ECO:0000256" key="5">
    <source>
        <dbReference type="ARBA" id="ARBA00023004"/>
    </source>
</evidence>
<dbReference type="PANTHER" id="PTHR24289">
    <property type="entry name" value="STEROID 17-ALPHA-HYDROXYLASE/17,20 LYASE"/>
    <property type="match status" value="1"/>
</dbReference>
<evidence type="ECO:0000313" key="10">
    <source>
        <dbReference type="Proteomes" id="UP000001593"/>
    </source>
</evidence>
<dbReference type="Pfam" id="PF00067">
    <property type="entry name" value="p450"/>
    <property type="match status" value="1"/>
</dbReference>
<dbReference type="InterPro" id="IPR017972">
    <property type="entry name" value="Cyt_P450_CS"/>
</dbReference>
<keyword evidence="3 7" id="KW-0479">Metal-binding</keyword>
<keyword evidence="4 8" id="KW-0560">Oxidoreductase</keyword>
<comment type="cofactor">
    <cofactor evidence="7">
        <name>heme</name>
        <dbReference type="ChEBI" id="CHEBI:30413"/>
    </cofactor>
</comment>
<dbReference type="AlphaFoldDB" id="A7RG47"/>
<dbReference type="PRINTS" id="PR00463">
    <property type="entry name" value="EP450I"/>
</dbReference>
<dbReference type="KEGG" id="nve:5521621"/>
<evidence type="ECO:0000256" key="2">
    <source>
        <dbReference type="ARBA" id="ARBA00022617"/>
    </source>
</evidence>
<dbReference type="PANTHER" id="PTHR24289:SF1">
    <property type="entry name" value="STEROID 17-ALPHA-HYDROXYLASE_17,20 LYASE"/>
    <property type="match status" value="1"/>
</dbReference>
<comment type="similarity">
    <text evidence="1 8">Belongs to the cytochrome P450 family.</text>
</comment>
<dbReference type="GO" id="GO:0016712">
    <property type="term" value="F:oxidoreductase activity, acting on paired donors, with incorporation or reduction of molecular oxygen, reduced flavin or flavoprotein as one donor, and incorporation of one atom of oxygen"/>
    <property type="evidence" value="ECO:0000318"/>
    <property type="project" value="GO_Central"/>
</dbReference>
<dbReference type="InParanoid" id="A7RG47"/>
<reference evidence="9 10" key="1">
    <citation type="journal article" date="2007" name="Science">
        <title>Sea anemone genome reveals ancestral eumetazoan gene repertoire and genomic organization.</title>
        <authorList>
            <person name="Putnam N.H."/>
            <person name="Srivastava M."/>
            <person name="Hellsten U."/>
            <person name="Dirks B."/>
            <person name="Chapman J."/>
            <person name="Salamov A."/>
            <person name="Terry A."/>
            <person name="Shapiro H."/>
            <person name="Lindquist E."/>
            <person name="Kapitonov V.V."/>
            <person name="Jurka J."/>
            <person name="Genikhovich G."/>
            <person name="Grigoriev I.V."/>
            <person name="Lucas S.M."/>
            <person name="Steele R.E."/>
            <person name="Finnerty J.R."/>
            <person name="Technau U."/>
            <person name="Martindale M.Q."/>
            <person name="Rokhsar D.S."/>
        </authorList>
    </citation>
    <scope>NUCLEOTIDE SEQUENCE [LARGE SCALE GENOMIC DNA]</scope>
    <source>
        <strain evidence="10">CH2 X CH6</strain>
    </source>
</reference>
<dbReference type="EMBL" id="DS469509">
    <property type="protein sequence ID" value="EDO49357.1"/>
    <property type="molecule type" value="Genomic_DNA"/>
</dbReference>
<evidence type="ECO:0000256" key="3">
    <source>
        <dbReference type="ARBA" id="ARBA00022723"/>
    </source>
</evidence>
<keyword evidence="6 8" id="KW-0503">Monooxygenase</keyword>
<keyword evidence="5 7" id="KW-0408">Iron</keyword>
<dbReference type="Proteomes" id="UP000001593">
    <property type="component" value="Unassembled WGS sequence"/>
</dbReference>
<keyword evidence="10" id="KW-1185">Reference proteome</keyword>
<evidence type="ECO:0000256" key="1">
    <source>
        <dbReference type="ARBA" id="ARBA00010617"/>
    </source>
</evidence>
<dbReference type="OrthoDB" id="1055148at2759"/>
<sequence length="443" mass="49888">MDRLRDWVSWSSERRGKALPGPWGLPFVGSLPHIAMHAMPHLVLTDLGKTYGDVYGLSLGAWNTVVLNSLGAAREALVQNAENFSSRPPNWQTLQALGTHKYSVAFGDYNSVQTQRKKALLRMFHQALISRADILNDVVTSEVDLLNSKLAASGPDPQDPRDLIIRASFRTQFRLSFGEHVTDEVERELMEISKAGRKFQESSNLAFLTDFLPWTRLALKKPLDKFEENIRALMDFVRKIYLERRQTYENEEQESCHASAITKHLSSFMTTSHMEEGQKQVEKKEIENQVVATLAADTFGAGLENVSSSLLWAVAYIASHDELQDELRDEIMRVVGNDRVPILQDKGNMPLLQATILETFRLGSALPLTIPHYCNKSCTVKGFEVREGSLVLVNLWGINHDPRYFCDPYVFEPHRFLDLAGELRGDRCSSAIPFGIGHRACAG</sequence>
<evidence type="ECO:0000256" key="6">
    <source>
        <dbReference type="ARBA" id="ARBA00023033"/>
    </source>
</evidence>